<dbReference type="HOGENOM" id="CLU_2232241_0_0_7"/>
<dbReference type="KEGG" id="dma:DMR_30030"/>
<dbReference type="AlphaFoldDB" id="C4XHX5"/>
<dbReference type="OrthoDB" id="5538434at2"/>
<reference evidence="1 2" key="1">
    <citation type="journal article" date="2009" name="Genome Res.">
        <title>Whole genome sequence of Desulfovibrio magneticus strain RS-1 revealed common gene clusters in magnetotactic bacteria.</title>
        <authorList>
            <person name="Nakazawa H."/>
            <person name="Arakaki A."/>
            <person name="Narita-Yamada S."/>
            <person name="Yashiro I."/>
            <person name="Jinno K."/>
            <person name="Aoki N."/>
            <person name="Tsuruyama A."/>
            <person name="Okamura Y."/>
            <person name="Tanikawa S."/>
            <person name="Fujita N."/>
            <person name="Takeyama H."/>
            <person name="Matsunaga T."/>
        </authorList>
    </citation>
    <scope>NUCLEOTIDE SEQUENCE [LARGE SCALE GENOMIC DNA]</scope>
    <source>
        <strain evidence="2">ATCC 700980 / DSM 13731 / RS-1</strain>
    </source>
</reference>
<evidence type="ECO:0000313" key="1">
    <source>
        <dbReference type="EMBL" id="BAH76493.1"/>
    </source>
</evidence>
<protein>
    <submittedName>
        <fullName evidence="1">Uncharacterized protein</fullName>
    </submittedName>
</protein>
<keyword evidence="2" id="KW-1185">Reference proteome</keyword>
<accession>C4XHX5</accession>
<gene>
    <name evidence="1" type="ordered locus">DMR_30030</name>
</gene>
<dbReference type="STRING" id="573370.DMR_30030"/>
<proteinExistence type="predicted"/>
<dbReference type="RefSeq" id="WP_015861654.1">
    <property type="nucleotide sequence ID" value="NC_012796.1"/>
</dbReference>
<evidence type="ECO:0000313" key="2">
    <source>
        <dbReference type="Proteomes" id="UP000009071"/>
    </source>
</evidence>
<name>C4XHX5_SOLM1</name>
<sequence length="105" mass="11657">MSKVTATLKRLKMVVATLEQFKDTEAVVPEDGCLYQTYNGSLVYVFKDSDKDIYGVVLKGGHGINHSRGTNAGETYSLDEDGYCERYEGEELVMSLARKLDIALP</sequence>
<dbReference type="Proteomes" id="UP000009071">
    <property type="component" value="Chromosome"/>
</dbReference>
<dbReference type="EMBL" id="AP010904">
    <property type="protein sequence ID" value="BAH76493.1"/>
    <property type="molecule type" value="Genomic_DNA"/>
</dbReference>
<organism evidence="1 2">
    <name type="scientific">Solidesulfovibrio magneticus (strain ATCC 700980 / DSM 13731 / RS-1)</name>
    <name type="common">Desulfovibrio magneticus</name>
    <dbReference type="NCBI Taxonomy" id="573370"/>
    <lineage>
        <taxon>Bacteria</taxon>
        <taxon>Pseudomonadati</taxon>
        <taxon>Thermodesulfobacteriota</taxon>
        <taxon>Desulfovibrionia</taxon>
        <taxon>Desulfovibrionales</taxon>
        <taxon>Desulfovibrionaceae</taxon>
        <taxon>Solidesulfovibrio</taxon>
    </lineage>
</organism>